<dbReference type="AlphaFoldDB" id="A0A1H4MJA0"/>
<reference evidence="2" key="1">
    <citation type="submission" date="2016-10" db="EMBL/GenBank/DDBJ databases">
        <authorList>
            <person name="Varghese N."/>
            <person name="Submissions S."/>
        </authorList>
    </citation>
    <scope>NUCLEOTIDE SEQUENCE [LARGE SCALE GENOMIC DNA]</scope>
    <source>
        <strain evidence="2">DSM 16089</strain>
    </source>
</reference>
<sequence>MDPRGRAAGCRPPQIEAELVRLQKDGEEVAAELGKSRVSGVYADLVEYARDYAKGIPAQMPGAGTYEIDFTPWVEYMRSLELDAQRALVGRLSTRVYKGRGLDRVKIG</sequence>
<gene>
    <name evidence="1" type="ORF">SAMN04489807_2158</name>
</gene>
<name>A0A1H4MJA0_9MICO</name>
<evidence type="ECO:0000313" key="2">
    <source>
        <dbReference type="Proteomes" id="UP000183750"/>
    </source>
</evidence>
<dbReference type="EMBL" id="FNSQ01000005">
    <property type="protein sequence ID" value="SEB82844.1"/>
    <property type="molecule type" value="Genomic_DNA"/>
</dbReference>
<protein>
    <submittedName>
        <fullName evidence="1">Uncharacterized protein</fullName>
    </submittedName>
</protein>
<dbReference type="Proteomes" id="UP000183750">
    <property type="component" value="Unassembled WGS sequence"/>
</dbReference>
<organism evidence="1 2">
    <name type="scientific">Microbacterium hydrocarbonoxydans</name>
    <dbReference type="NCBI Taxonomy" id="273678"/>
    <lineage>
        <taxon>Bacteria</taxon>
        <taxon>Bacillati</taxon>
        <taxon>Actinomycetota</taxon>
        <taxon>Actinomycetes</taxon>
        <taxon>Micrococcales</taxon>
        <taxon>Microbacteriaceae</taxon>
        <taxon>Microbacterium</taxon>
    </lineage>
</organism>
<accession>A0A1H4MJA0</accession>
<evidence type="ECO:0000313" key="1">
    <source>
        <dbReference type="EMBL" id="SEB82844.1"/>
    </source>
</evidence>
<keyword evidence="2" id="KW-1185">Reference proteome</keyword>
<proteinExistence type="predicted"/>